<dbReference type="EMBL" id="CAJHJT010000056">
    <property type="protein sequence ID" value="CAD7013142.1"/>
    <property type="molecule type" value="Genomic_DNA"/>
</dbReference>
<reference evidence="1" key="1">
    <citation type="submission" date="2020-11" db="EMBL/GenBank/DDBJ databases">
        <authorList>
            <person name="Whitehead M."/>
        </authorList>
    </citation>
    <scope>NUCLEOTIDE SEQUENCE</scope>
    <source>
        <strain evidence="1">EGII</strain>
    </source>
</reference>
<sequence>AMKKKEQKLKMPLEKLKVSKNKCCVNSGSYKNSKRLQRNATQRALTEFSSVEHKCTRS</sequence>
<dbReference type="Proteomes" id="UP000606786">
    <property type="component" value="Unassembled WGS sequence"/>
</dbReference>
<feature type="non-terminal residue" evidence="1">
    <location>
        <position position="1"/>
    </location>
</feature>
<comment type="caution">
    <text evidence="1">The sequence shown here is derived from an EMBL/GenBank/DDBJ whole genome shotgun (WGS) entry which is preliminary data.</text>
</comment>
<dbReference type="AlphaFoldDB" id="A0A811VG63"/>
<organism evidence="1 2">
    <name type="scientific">Ceratitis capitata</name>
    <name type="common">Mediterranean fruit fly</name>
    <name type="synonym">Tephritis capitata</name>
    <dbReference type="NCBI Taxonomy" id="7213"/>
    <lineage>
        <taxon>Eukaryota</taxon>
        <taxon>Metazoa</taxon>
        <taxon>Ecdysozoa</taxon>
        <taxon>Arthropoda</taxon>
        <taxon>Hexapoda</taxon>
        <taxon>Insecta</taxon>
        <taxon>Pterygota</taxon>
        <taxon>Neoptera</taxon>
        <taxon>Endopterygota</taxon>
        <taxon>Diptera</taxon>
        <taxon>Brachycera</taxon>
        <taxon>Muscomorpha</taxon>
        <taxon>Tephritoidea</taxon>
        <taxon>Tephritidae</taxon>
        <taxon>Ceratitis</taxon>
        <taxon>Ceratitis</taxon>
    </lineage>
</organism>
<protein>
    <submittedName>
        <fullName evidence="1">(Mediterranean fruit fly) hypothetical protein</fullName>
    </submittedName>
</protein>
<evidence type="ECO:0000313" key="2">
    <source>
        <dbReference type="Proteomes" id="UP000606786"/>
    </source>
</evidence>
<keyword evidence="2" id="KW-1185">Reference proteome</keyword>
<evidence type="ECO:0000313" key="1">
    <source>
        <dbReference type="EMBL" id="CAD7013142.1"/>
    </source>
</evidence>
<name>A0A811VG63_CERCA</name>
<proteinExistence type="predicted"/>
<gene>
    <name evidence="1" type="ORF">CCAP1982_LOCUS21213</name>
</gene>
<accession>A0A811VG63</accession>